<gene>
    <name evidence="1" type="ORF">A2765_03805</name>
</gene>
<dbReference type="AlphaFoldDB" id="A0A1F6DH05"/>
<comment type="caution">
    <text evidence="1">The sequence shown here is derived from an EMBL/GenBank/DDBJ whole genome shotgun (WGS) entry which is preliminary data.</text>
</comment>
<proteinExistence type="predicted"/>
<evidence type="ECO:0000313" key="2">
    <source>
        <dbReference type="Proteomes" id="UP000176377"/>
    </source>
</evidence>
<dbReference type="EMBL" id="MFLA01000003">
    <property type="protein sequence ID" value="OGG60685.1"/>
    <property type="molecule type" value="Genomic_DNA"/>
</dbReference>
<organism evidence="1 2">
    <name type="scientific">Candidatus Kaiserbacteria bacterium RIFCSPHIGHO2_01_FULL_56_24</name>
    <dbReference type="NCBI Taxonomy" id="1798487"/>
    <lineage>
        <taxon>Bacteria</taxon>
        <taxon>Candidatus Kaiseribacteriota</taxon>
    </lineage>
</organism>
<evidence type="ECO:0000313" key="1">
    <source>
        <dbReference type="EMBL" id="OGG60685.1"/>
    </source>
</evidence>
<dbReference type="Proteomes" id="UP000176377">
    <property type="component" value="Unassembled WGS sequence"/>
</dbReference>
<accession>A0A1F6DH05</accession>
<name>A0A1F6DH05_9BACT</name>
<reference evidence="1 2" key="1">
    <citation type="journal article" date="2016" name="Nat. Commun.">
        <title>Thousands of microbial genomes shed light on interconnected biogeochemical processes in an aquifer system.</title>
        <authorList>
            <person name="Anantharaman K."/>
            <person name="Brown C.T."/>
            <person name="Hug L.A."/>
            <person name="Sharon I."/>
            <person name="Castelle C.J."/>
            <person name="Probst A.J."/>
            <person name="Thomas B.C."/>
            <person name="Singh A."/>
            <person name="Wilkins M.J."/>
            <person name="Karaoz U."/>
            <person name="Brodie E.L."/>
            <person name="Williams K.H."/>
            <person name="Hubbard S.S."/>
            <person name="Banfield J.F."/>
        </authorList>
    </citation>
    <scope>NUCLEOTIDE SEQUENCE [LARGE SCALE GENOMIC DNA]</scope>
</reference>
<sequence>MEVAEALLPTKRVAVKEPVVVSSASLRRKLSGMKFTPSVVVAMTLPEASVARSEERSEEMAKFVVVA</sequence>
<protein>
    <submittedName>
        <fullName evidence="1">Uncharacterized protein</fullName>
    </submittedName>
</protein>